<dbReference type="InterPro" id="IPR012337">
    <property type="entry name" value="RNaseH-like_sf"/>
</dbReference>
<organism evidence="1 2">
    <name type="scientific">Neisseria sicca</name>
    <dbReference type="NCBI Taxonomy" id="490"/>
    <lineage>
        <taxon>Bacteria</taxon>
        <taxon>Pseudomonadati</taxon>
        <taxon>Pseudomonadota</taxon>
        <taxon>Betaproteobacteria</taxon>
        <taxon>Neisseriales</taxon>
        <taxon>Neisseriaceae</taxon>
        <taxon>Neisseria</taxon>
    </lineage>
</organism>
<evidence type="ECO:0000313" key="2">
    <source>
        <dbReference type="Proteomes" id="UP000780345"/>
    </source>
</evidence>
<sequence length="63" mass="7419">EKGLNENTNGLIRQYLPKQTDFRNISDREIRRVQDELNHRPRKTLGCETPSVLFLNLFQPLVP</sequence>
<dbReference type="GO" id="GO:0005829">
    <property type="term" value="C:cytosol"/>
    <property type="evidence" value="ECO:0007669"/>
    <property type="project" value="TreeGrafter"/>
</dbReference>
<dbReference type="AlphaFoldDB" id="A0A930GSJ2"/>
<dbReference type="EMBL" id="JABZQQ010000008">
    <property type="protein sequence ID" value="MBF1264446.1"/>
    <property type="molecule type" value="Genomic_DNA"/>
</dbReference>
<evidence type="ECO:0000313" key="1">
    <source>
        <dbReference type="EMBL" id="MBF1264446.1"/>
    </source>
</evidence>
<protein>
    <submittedName>
        <fullName evidence="1">IS30 family transposase</fullName>
    </submittedName>
</protein>
<comment type="caution">
    <text evidence="1">The sequence shown here is derived from an EMBL/GenBank/DDBJ whole genome shotgun (WGS) entry which is preliminary data.</text>
</comment>
<dbReference type="Proteomes" id="UP000780345">
    <property type="component" value="Unassembled WGS sequence"/>
</dbReference>
<gene>
    <name evidence="1" type="ORF">HXM80_01905</name>
</gene>
<dbReference type="GO" id="GO:0004803">
    <property type="term" value="F:transposase activity"/>
    <property type="evidence" value="ECO:0007669"/>
    <property type="project" value="TreeGrafter"/>
</dbReference>
<reference evidence="1" key="1">
    <citation type="submission" date="2020-04" db="EMBL/GenBank/DDBJ databases">
        <title>Deep metagenomics examines the oral microbiome during advanced dental caries in children, revealing novel taxa and co-occurrences with host molecules.</title>
        <authorList>
            <person name="Baker J.L."/>
            <person name="Morton J.T."/>
            <person name="Dinis M."/>
            <person name="Alvarez R."/>
            <person name="Tran N.C."/>
            <person name="Knight R."/>
            <person name="Edlund A."/>
        </authorList>
    </citation>
    <scope>NUCLEOTIDE SEQUENCE</scope>
    <source>
        <strain evidence="1">JCVI_32_bin.62</strain>
    </source>
</reference>
<name>A0A930GSJ2_NEISI</name>
<dbReference type="PANTHER" id="PTHR10948">
    <property type="entry name" value="TRANSPOSASE"/>
    <property type="match status" value="1"/>
</dbReference>
<dbReference type="SUPFAM" id="SSF53098">
    <property type="entry name" value="Ribonuclease H-like"/>
    <property type="match status" value="1"/>
</dbReference>
<dbReference type="InterPro" id="IPR051917">
    <property type="entry name" value="Transposase-Integrase"/>
</dbReference>
<dbReference type="GO" id="GO:0032196">
    <property type="term" value="P:transposition"/>
    <property type="evidence" value="ECO:0007669"/>
    <property type="project" value="TreeGrafter"/>
</dbReference>
<accession>A0A930GSJ2</accession>
<proteinExistence type="predicted"/>
<feature type="non-terminal residue" evidence="1">
    <location>
        <position position="1"/>
    </location>
</feature>
<dbReference type="PANTHER" id="PTHR10948:SF23">
    <property type="entry name" value="TRANSPOSASE INSI FOR INSERTION SEQUENCE ELEMENT IS30A-RELATED"/>
    <property type="match status" value="1"/>
</dbReference>